<evidence type="ECO:0000313" key="2">
    <source>
        <dbReference type="EMBL" id="KAJ7970671.1"/>
    </source>
</evidence>
<comment type="caution">
    <text evidence="2">The sequence shown here is derived from an EMBL/GenBank/DDBJ whole genome shotgun (WGS) entry which is preliminary data.</text>
</comment>
<gene>
    <name evidence="2" type="ORF">O6P43_008816</name>
</gene>
<keyword evidence="1" id="KW-0812">Transmembrane</keyword>
<dbReference type="EMBL" id="JARAOO010000004">
    <property type="protein sequence ID" value="KAJ7970671.1"/>
    <property type="molecule type" value="Genomic_DNA"/>
</dbReference>
<sequence>MDSTVLDPNLVAYACRICCNIHARVFINGRCICQISHRERLWMKPVPITYMKYEGSDFLFTSFWMVVVHRLCCVQALMSFKRDR</sequence>
<name>A0AAD7M631_QUISA</name>
<keyword evidence="3" id="KW-1185">Reference proteome</keyword>
<keyword evidence="1" id="KW-1133">Transmembrane helix</keyword>
<protein>
    <submittedName>
        <fullName evidence="2">Uncharacterized protein</fullName>
    </submittedName>
</protein>
<dbReference type="KEGG" id="qsa:O6P43_008816"/>
<dbReference type="AlphaFoldDB" id="A0AAD7M631"/>
<accession>A0AAD7M631</accession>
<feature type="transmembrane region" description="Helical" evidence="1">
    <location>
        <begin position="58"/>
        <end position="80"/>
    </location>
</feature>
<evidence type="ECO:0000256" key="1">
    <source>
        <dbReference type="SAM" id="Phobius"/>
    </source>
</evidence>
<reference evidence="2" key="1">
    <citation type="journal article" date="2023" name="Science">
        <title>Elucidation of the pathway for biosynthesis of saponin adjuvants from the soapbark tree.</title>
        <authorList>
            <person name="Reed J."/>
            <person name="Orme A."/>
            <person name="El-Demerdash A."/>
            <person name="Owen C."/>
            <person name="Martin L.B.B."/>
            <person name="Misra R.C."/>
            <person name="Kikuchi S."/>
            <person name="Rejzek M."/>
            <person name="Martin A.C."/>
            <person name="Harkess A."/>
            <person name="Leebens-Mack J."/>
            <person name="Louveau T."/>
            <person name="Stephenson M.J."/>
            <person name="Osbourn A."/>
        </authorList>
    </citation>
    <scope>NUCLEOTIDE SEQUENCE</scope>
    <source>
        <strain evidence="2">S10</strain>
    </source>
</reference>
<dbReference type="Proteomes" id="UP001163823">
    <property type="component" value="Chromosome 4"/>
</dbReference>
<proteinExistence type="predicted"/>
<organism evidence="2 3">
    <name type="scientific">Quillaja saponaria</name>
    <name type="common">Soap bark tree</name>
    <dbReference type="NCBI Taxonomy" id="32244"/>
    <lineage>
        <taxon>Eukaryota</taxon>
        <taxon>Viridiplantae</taxon>
        <taxon>Streptophyta</taxon>
        <taxon>Embryophyta</taxon>
        <taxon>Tracheophyta</taxon>
        <taxon>Spermatophyta</taxon>
        <taxon>Magnoliopsida</taxon>
        <taxon>eudicotyledons</taxon>
        <taxon>Gunneridae</taxon>
        <taxon>Pentapetalae</taxon>
        <taxon>rosids</taxon>
        <taxon>fabids</taxon>
        <taxon>Fabales</taxon>
        <taxon>Quillajaceae</taxon>
        <taxon>Quillaja</taxon>
    </lineage>
</organism>
<evidence type="ECO:0000313" key="3">
    <source>
        <dbReference type="Proteomes" id="UP001163823"/>
    </source>
</evidence>
<keyword evidence="1" id="KW-0472">Membrane</keyword>